<gene>
    <name evidence="2" type="ORF">Pla100_62660</name>
</gene>
<dbReference type="AlphaFoldDB" id="A0A5C5ZFR7"/>
<evidence type="ECO:0000313" key="3">
    <source>
        <dbReference type="Proteomes" id="UP000316213"/>
    </source>
</evidence>
<dbReference type="Proteomes" id="UP000316213">
    <property type="component" value="Unassembled WGS sequence"/>
</dbReference>
<evidence type="ECO:0000256" key="1">
    <source>
        <dbReference type="SAM" id="MobiDB-lite"/>
    </source>
</evidence>
<organism evidence="2 3">
    <name type="scientific">Neorhodopirellula pilleata</name>
    <dbReference type="NCBI Taxonomy" id="2714738"/>
    <lineage>
        <taxon>Bacteria</taxon>
        <taxon>Pseudomonadati</taxon>
        <taxon>Planctomycetota</taxon>
        <taxon>Planctomycetia</taxon>
        <taxon>Pirellulales</taxon>
        <taxon>Pirellulaceae</taxon>
        <taxon>Neorhodopirellula</taxon>
    </lineage>
</organism>
<dbReference type="EMBL" id="SJPM01000048">
    <property type="protein sequence ID" value="TWT86038.1"/>
    <property type="molecule type" value="Genomic_DNA"/>
</dbReference>
<feature type="region of interest" description="Disordered" evidence="1">
    <location>
        <begin position="21"/>
        <end position="48"/>
    </location>
</feature>
<name>A0A5C5ZFR7_9BACT</name>
<proteinExistence type="predicted"/>
<evidence type="ECO:0000313" key="2">
    <source>
        <dbReference type="EMBL" id="TWT86038.1"/>
    </source>
</evidence>
<protein>
    <submittedName>
        <fullName evidence="2">Uncharacterized protein</fullName>
    </submittedName>
</protein>
<reference evidence="2 3" key="1">
    <citation type="submission" date="2019-02" db="EMBL/GenBank/DDBJ databases">
        <title>Deep-cultivation of Planctomycetes and their phenomic and genomic characterization uncovers novel biology.</title>
        <authorList>
            <person name="Wiegand S."/>
            <person name="Jogler M."/>
            <person name="Boedeker C."/>
            <person name="Pinto D."/>
            <person name="Vollmers J."/>
            <person name="Rivas-Marin E."/>
            <person name="Kohn T."/>
            <person name="Peeters S.H."/>
            <person name="Heuer A."/>
            <person name="Rast P."/>
            <person name="Oberbeckmann S."/>
            <person name="Bunk B."/>
            <person name="Jeske O."/>
            <person name="Meyerdierks A."/>
            <person name="Storesund J.E."/>
            <person name="Kallscheuer N."/>
            <person name="Luecker S."/>
            <person name="Lage O.M."/>
            <person name="Pohl T."/>
            <person name="Merkel B.J."/>
            <person name="Hornburger P."/>
            <person name="Mueller R.-W."/>
            <person name="Bruemmer F."/>
            <person name="Labrenz M."/>
            <person name="Spormann A.M."/>
            <person name="Op Den Camp H."/>
            <person name="Overmann J."/>
            <person name="Amann R."/>
            <person name="Jetten M.S.M."/>
            <person name="Mascher T."/>
            <person name="Medema M.H."/>
            <person name="Devos D.P."/>
            <person name="Kaster A.-K."/>
            <person name="Ovreas L."/>
            <person name="Rohde M."/>
            <person name="Galperin M.Y."/>
            <person name="Jogler C."/>
        </authorList>
    </citation>
    <scope>NUCLEOTIDE SEQUENCE [LARGE SCALE GENOMIC DNA]</scope>
    <source>
        <strain evidence="2 3">Pla100</strain>
    </source>
</reference>
<sequence>MSQSLLTELCWKMVTKAQKAVQKARRKEKKRQRDQIKEKRKRVQQPAMRLKARLAKQTPEPWEDEPIEDVALFQEHVLTKLSDDLADQARMIREAMEHIGSYMPGDALEALHVIPRRSPYSQWRLFLKGLAAWMKDDLATAQEVWSRLDRHRRPHRIAVSLVMAHCDDLPDSPARLPASEWIESEGIESEGIESGESVTEPTTSWRDELDADLLYHAKLVRRSHVDRVAVRAAQALLRIPNLIEDATVEPEHVEWLREFTKDYQAIEPDFVQALHETTVRRAFCGPFVDMFELAAKHFQGPKHDRKNTLLRFLYNLPINNSYPNNGDTSQILENYLYRELPNNQELPEPLRAAIASHVHMLRAAEEINKQESRGGPFAAFLPPPDLNVIRSCLNDSVQAYPKNTVAWQGLEAVFQDRLNDNDLLKASRDMLESELADVRERWVAAIPDAIEVRLKLVDYLLENDQSDRAKSHVQWLSGTHTDNPLAGAMQWKWNLLEAMRLCRRKSWLSQAPDRLDAAQRQWPKWLSQDWLPYLRAAVDLRAGDAKAMDSFGDDPLSACMKLAAAQRMRVPAAELKSLRAEVDAGLAKATELSTDHLVSMASFFWDLRRTGLVYPAYRMHGTKFLQILKDRFDADNHLVSEHLDDSRVRAALFLMAEEGFFNSMRDLYFPTFMRPDTRPLPPPLAATQSIAILKRRVNWGIETFANLTDAVRSGAQSGNAFERHFYHDLADRFEQRIRDAQKNEFGFLGSMMNRFGSEMDESDNECDCEDCRAARGEL</sequence>
<accession>A0A5C5ZFR7</accession>
<comment type="caution">
    <text evidence="2">The sequence shown here is derived from an EMBL/GenBank/DDBJ whole genome shotgun (WGS) entry which is preliminary data.</text>
</comment>
<keyword evidence="3" id="KW-1185">Reference proteome</keyword>